<feature type="transmembrane region" description="Helical" evidence="1">
    <location>
        <begin position="182"/>
        <end position="209"/>
    </location>
</feature>
<accession>A0A251ZT91</accession>
<name>A0A251ZT91_9PROT</name>
<comment type="caution">
    <text evidence="2">The sequence shown here is derived from an EMBL/GenBank/DDBJ whole genome shotgun (WGS) entry which is preliminary data.</text>
</comment>
<keyword evidence="3" id="KW-1185">Reference proteome</keyword>
<organism evidence="2 3">
    <name type="scientific">Commensalibacter intestini</name>
    <dbReference type="NCBI Taxonomy" id="479936"/>
    <lineage>
        <taxon>Bacteria</taxon>
        <taxon>Pseudomonadati</taxon>
        <taxon>Pseudomonadota</taxon>
        <taxon>Alphaproteobacteria</taxon>
        <taxon>Acetobacterales</taxon>
        <taxon>Acetobacteraceae</taxon>
    </lineage>
</organism>
<evidence type="ECO:0000313" key="3">
    <source>
        <dbReference type="Proteomes" id="UP000194946"/>
    </source>
</evidence>
<evidence type="ECO:0000313" key="2">
    <source>
        <dbReference type="EMBL" id="OUI77889.1"/>
    </source>
</evidence>
<dbReference type="EMBL" id="JOPB01000011">
    <property type="protein sequence ID" value="OUI77889.1"/>
    <property type="molecule type" value="Genomic_DNA"/>
</dbReference>
<dbReference type="Proteomes" id="UP000194946">
    <property type="component" value="Unassembled WGS sequence"/>
</dbReference>
<feature type="transmembrane region" description="Helical" evidence="1">
    <location>
        <begin position="105"/>
        <end position="120"/>
    </location>
</feature>
<gene>
    <name evidence="2" type="ORF">HK18_00590</name>
</gene>
<keyword evidence="1" id="KW-0472">Membrane</keyword>
<feature type="transmembrane region" description="Helical" evidence="1">
    <location>
        <begin position="329"/>
        <end position="347"/>
    </location>
</feature>
<feature type="transmembrane region" description="Helical" evidence="1">
    <location>
        <begin position="12"/>
        <end position="32"/>
    </location>
</feature>
<keyword evidence="1" id="KW-1133">Transmembrane helix</keyword>
<feature type="transmembrane region" description="Helical" evidence="1">
    <location>
        <begin position="251"/>
        <end position="268"/>
    </location>
</feature>
<proteinExistence type="predicted"/>
<reference evidence="3" key="1">
    <citation type="submission" date="2014-06" db="EMBL/GenBank/DDBJ databases">
        <authorList>
            <person name="Winans N.J."/>
            <person name="Newell P.D."/>
            <person name="Douglas A.E."/>
        </authorList>
    </citation>
    <scope>NUCLEOTIDE SEQUENCE [LARGE SCALE GENOMIC DNA]</scope>
    <source>
        <strain evidence="3">DmL_052</strain>
    </source>
</reference>
<dbReference type="RefSeq" id="WP_086632576.1">
    <property type="nucleotide sequence ID" value="NZ_JOPB01000011.1"/>
</dbReference>
<feature type="transmembrane region" description="Helical" evidence="1">
    <location>
        <begin position="151"/>
        <end position="176"/>
    </location>
</feature>
<sequence length="455" mass="53997">MFSTSTPKYKNLAIHIIFILIFFIAVIETNLFTNLLNTFIAHDDWTYLLQMQARLSDKMITEGRWLQYLWSFVIVHTSPEICFLICFISYIIVLLTITRTIQDPLTANTLFLALFFNPVISELFKWPVTLSVELLFCIPTLFILHKKYYKLFFLFSILVMLIYPLIFSFVLLYAVFNNKYSIIAFCKLIVIYISGYFIGILLLSIINYFVFSRFGVEIALWRNPHPIHHLYDIYTNISLLFSQLITLIQYYLYPIIATVIFCIVTSFFKTDRTNFIKLLIFGLIFLGLDSMITISSGVVIPVNRTIWFWLFLSSFIVINNHTQHWIKYLSIVLLSLLAIWGMQFFYFNFKHAQDELSYEKFIIYNYYFLTNNSNNTNLILCGDPHISSPLNFVQFDGVALSMSYRYHIHVQYCNNDLMKQIQNYRSKNNFPIMFKYNHDVIMYLNNTAWYTDWKL</sequence>
<feature type="transmembrane region" description="Helical" evidence="1">
    <location>
        <begin position="306"/>
        <end position="322"/>
    </location>
</feature>
<dbReference type="AlphaFoldDB" id="A0A251ZT91"/>
<evidence type="ECO:0008006" key="4">
    <source>
        <dbReference type="Google" id="ProtNLM"/>
    </source>
</evidence>
<keyword evidence="1" id="KW-0812">Transmembrane</keyword>
<evidence type="ECO:0000256" key="1">
    <source>
        <dbReference type="SAM" id="Phobius"/>
    </source>
</evidence>
<feature type="transmembrane region" description="Helical" evidence="1">
    <location>
        <begin position="275"/>
        <end position="300"/>
    </location>
</feature>
<feature type="transmembrane region" description="Helical" evidence="1">
    <location>
        <begin position="68"/>
        <end position="93"/>
    </location>
</feature>
<protein>
    <recommendedName>
        <fullName evidence="4">Glycosyltransferase RgtA/B/C/D-like domain-containing protein</fullName>
    </recommendedName>
</protein>